<dbReference type="PANTHER" id="PTHR11363:SF4">
    <property type="entry name" value="LARGE RIBOSOMAL SUBUNIT PROTEIN UL3"/>
    <property type="match status" value="1"/>
</dbReference>
<dbReference type="GO" id="GO:0003735">
    <property type="term" value="F:structural constituent of ribosome"/>
    <property type="evidence" value="ECO:0007669"/>
    <property type="project" value="InterPro"/>
</dbReference>
<keyword evidence="7" id="KW-0597">Phosphoprotein</keyword>
<keyword evidence="10" id="KW-0007">Acetylation</keyword>
<comment type="similarity">
    <text evidence="3 19">Belongs to the universal ribosomal protein uL3 family.</text>
</comment>
<comment type="similarity">
    <text evidence="18">Belongs to the PDGF/VEGF growth factor family.</text>
</comment>
<dbReference type="GO" id="GO:0005730">
    <property type="term" value="C:nucleolus"/>
    <property type="evidence" value="ECO:0007669"/>
    <property type="project" value="UniProtKB-SubCell"/>
</dbReference>
<gene>
    <name evidence="22" type="ORF">PECUL_23A019239</name>
</gene>
<evidence type="ECO:0000256" key="13">
    <source>
        <dbReference type="ARBA" id="ARBA00023274"/>
    </source>
</evidence>
<dbReference type="Gene3D" id="3.30.1430.10">
    <property type="match status" value="1"/>
</dbReference>
<evidence type="ECO:0000256" key="7">
    <source>
        <dbReference type="ARBA" id="ARBA00022553"/>
    </source>
</evidence>
<dbReference type="FunFam" id="4.10.960.10:FF:000004">
    <property type="entry name" value="60S ribosomal protein L3"/>
    <property type="match status" value="1"/>
</dbReference>
<evidence type="ECO:0000256" key="10">
    <source>
        <dbReference type="ARBA" id="ARBA00022990"/>
    </source>
</evidence>
<keyword evidence="4" id="KW-0488">Methylation</keyword>
<keyword evidence="12" id="KW-0539">Nucleus</keyword>
<dbReference type="Gene3D" id="2.10.90.10">
    <property type="entry name" value="Cystine-knot cytokines"/>
    <property type="match status" value="1"/>
</dbReference>
<dbReference type="GO" id="GO:0003723">
    <property type="term" value="F:RNA binding"/>
    <property type="evidence" value="ECO:0007669"/>
    <property type="project" value="TreeGrafter"/>
</dbReference>
<dbReference type="Gene3D" id="4.10.960.10">
    <property type="entry name" value="Ribosomal protein L3, domain 3"/>
    <property type="match status" value="1"/>
</dbReference>
<dbReference type="AlphaFoldDB" id="A0AAD1SVP5"/>
<dbReference type="GO" id="GO:0008083">
    <property type="term" value="F:growth factor activity"/>
    <property type="evidence" value="ECO:0007669"/>
    <property type="project" value="UniProtKB-KW"/>
</dbReference>
<keyword evidence="13 19" id="KW-0687">Ribonucleoprotein</keyword>
<evidence type="ECO:0000256" key="4">
    <source>
        <dbReference type="ARBA" id="ARBA00022481"/>
    </source>
</evidence>
<feature type="compositionally biased region" description="Basic residues" evidence="20">
    <location>
        <begin position="18"/>
        <end position="31"/>
    </location>
</feature>
<dbReference type="SUPFAM" id="SSF57501">
    <property type="entry name" value="Cystine-knot cytokines"/>
    <property type="match status" value="1"/>
</dbReference>
<dbReference type="InterPro" id="IPR044892">
    <property type="entry name" value="Ribosomal_L3_dom_3_arc_sf"/>
</dbReference>
<evidence type="ECO:0000256" key="9">
    <source>
        <dbReference type="ARBA" id="ARBA00022980"/>
    </source>
</evidence>
<evidence type="ECO:0000256" key="2">
    <source>
        <dbReference type="ARBA" id="ARBA00004604"/>
    </source>
</evidence>
<dbReference type="InterPro" id="IPR045077">
    <property type="entry name" value="L3_arc_euk"/>
</dbReference>
<feature type="domain" description="Platelet-derived growth factor (PDGF) family profile" evidence="21">
    <location>
        <begin position="433"/>
        <end position="536"/>
    </location>
</feature>
<keyword evidence="11 18" id="KW-0339">Growth factor</keyword>
<evidence type="ECO:0000256" key="20">
    <source>
        <dbReference type="SAM" id="MobiDB-lite"/>
    </source>
</evidence>
<dbReference type="PROSITE" id="PS00474">
    <property type="entry name" value="RIBOSOMAL_L3"/>
    <property type="match status" value="1"/>
</dbReference>
<name>A0AAD1SVP5_PELCU</name>
<protein>
    <recommendedName>
        <fullName evidence="15">Large ribosomal subunit protein uL3</fullName>
    </recommendedName>
    <alternativeName>
        <fullName evidence="16">60S ribosomal protein L3</fullName>
    </alternativeName>
</protein>
<dbReference type="InterPro" id="IPR009000">
    <property type="entry name" value="Transl_B-barrel_sf"/>
</dbReference>
<evidence type="ECO:0000259" key="21">
    <source>
        <dbReference type="PROSITE" id="PS50278"/>
    </source>
</evidence>
<dbReference type="SMART" id="SM00141">
    <property type="entry name" value="PDGF"/>
    <property type="match status" value="1"/>
</dbReference>
<dbReference type="FunFam" id="3.30.1430.10:FF:000001">
    <property type="entry name" value="60S ribosomal protein L3"/>
    <property type="match status" value="1"/>
</dbReference>
<dbReference type="InterPro" id="IPR000597">
    <property type="entry name" value="Ribosomal_uL3"/>
</dbReference>
<dbReference type="SUPFAM" id="SSF50447">
    <property type="entry name" value="Translation proteins"/>
    <property type="match status" value="1"/>
</dbReference>
<keyword evidence="8" id="KW-0832">Ubl conjugation</keyword>
<keyword evidence="9 19" id="KW-0689">Ribosomal protein</keyword>
<evidence type="ECO:0000313" key="22">
    <source>
        <dbReference type="EMBL" id="CAH2312270.1"/>
    </source>
</evidence>
<keyword evidence="6" id="KW-1017">Isopeptide bond</keyword>
<dbReference type="GO" id="GO:0016020">
    <property type="term" value="C:membrane"/>
    <property type="evidence" value="ECO:0007669"/>
    <property type="project" value="InterPro"/>
</dbReference>
<dbReference type="GO" id="GO:0006412">
    <property type="term" value="P:translation"/>
    <property type="evidence" value="ECO:0007669"/>
    <property type="project" value="InterPro"/>
</dbReference>
<evidence type="ECO:0000313" key="23">
    <source>
        <dbReference type="Proteomes" id="UP001295444"/>
    </source>
</evidence>
<dbReference type="Pfam" id="PF00341">
    <property type="entry name" value="PDGF"/>
    <property type="match status" value="1"/>
</dbReference>
<comment type="subcellular location">
    <subcellularLocation>
        <location evidence="1">Cytoplasm</location>
    </subcellularLocation>
    <subcellularLocation>
        <location evidence="2">Nucleus</location>
        <location evidence="2">Nucleolus</location>
    </subcellularLocation>
</comment>
<evidence type="ECO:0000256" key="5">
    <source>
        <dbReference type="ARBA" id="ARBA00022490"/>
    </source>
</evidence>
<dbReference type="FunFam" id="2.40.30.10:FF:000079">
    <property type="entry name" value="60S ribosomal protein L3"/>
    <property type="match status" value="1"/>
</dbReference>
<evidence type="ECO:0000256" key="15">
    <source>
        <dbReference type="ARBA" id="ARBA00035243"/>
    </source>
</evidence>
<evidence type="ECO:0000256" key="17">
    <source>
        <dbReference type="ARBA" id="ARBA00046482"/>
    </source>
</evidence>
<dbReference type="InterPro" id="IPR000072">
    <property type="entry name" value="PDGF/VEGF_dom"/>
</dbReference>
<keyword evidence="23" id="KW-1185">Reference proteome</keyword>
<dbReference type="FunFam" id="4.10.960.10:FF:000002">
    <property type="entry name" value="60S ribosomal protein L3"/>
    <property type="match status" value="1"/>
</dbReference>
<dbReference type="PANTHER" id="PTHR11363">
    <property type="entry name" value="60S RIBOSOMAL PROTEIN L3-RELATED"/>
    <property type="match status" value="1"/>
</dbReference>
<evidence type="ECO:0000256" key="1">
    <source>
        <dbReference type="ARBA" id="ARBA00004496"/>
    </source>
</evidence>
<dbReference type="FunFam" id="2.40.30.10:FF:000351">
    <property type="entry name" value="Ribosomal protein L3"/>
    <property type="match status" value="1"/>
</dbReference>
<dbReference type="CDD" id="cd00135">
    <property type="entry name" value="PDGF"/>
    <property type="match status" value="1"/>
</dbReference>
<reference evidence="22" key="1">
    <citation type="submission" date="2022-03" db="EMBL/GenBank/DDBJ databases">
        <authorList>
            <person name="Alioto T."/>
            <person name="Alioto T."/>
            <person name="Gomez Garrido J."/>
        </authorList>
    </citation>
    <scope>NUCLEOTIDE SEQUENCE</scope>
</reference>
<evidence type="ECO:0000256" key="19">
    <source>
        <dbReference type="RuleBase" id="RU003905"/>
    </source>
</evidence>
<evidence type="ECO:0000256" key="3">
    <source>
        <dbReference type="ARBA" id="ARBA00006540"/>
    </source>
</evidence>
<dbReference type="GO" id="GO:0022625">
    <property type="term" value="C:cytosolic large ribosomal subunit"/>
    <property type="evidence" value="ECO:0007669"/>
    <property type="project" value="TreeGrafter"/>
</dbReference>
<evidence type="ECO:0000256" key="11">
    <source>
        <dbReference type="ARBA" id="ARBA00023030"/>
    </source>
</evidence>
<evidence type="ECO:0000256" key="12">
    <source>
        <dbReference type="ARBA" id="ARBA00023242"/>
    </source>
</evidence>
<evidence type="ECO:0000256" key="18">
    <source>
        <dbReference type="RuleBase" id="RU003818"/>
    </source>
</evidence>
<comment type="subunit">
    <text evidence="17">Component of the large ribosomal subunit. Interacts with DHX33.</text>
</comment>
<proteinExistence type="inferred from homology"/>
<dbReference type="PROSITE" id="PS50278">
    <property type="entry name" value="PDGF_2"/>
    <property type="match status" value="1"/>
</dbReference>
<keyword evidence="5" id="KW-0963">Cytoplasm</keyword>
<evidence type="ECO:0000256" key="8">
    <source>
        <dbReference type="ARBA" id="ARBA00022843"/>
    </source>
</evidence>
<accession>A0AAD1SVP5</accession>
<sequence length="597" mass="68239">MSHRKFSAPRHGSLGFLPRKRSRRHRGKVKSFPKDDPSKPIHLTAFLGYKAGMTHIVREVDRPGSKVNKKEVVEAVTIVETPPMVLVGIVGYIQTPRGLRSFKTIFAEHISDECKRRFYKNWYKSKKKAFTKYCKKWQDDDGKKQLEKDFLSMKKYCQVIRVIAHTQMRLLPLRQKKSHLMEIQINGGTISEKVDWAREKLEQQVAISGVFGQDEMIDVIGVTKGKGYKGVTSRWHTKKLPRKTHRGLRKVACIGAWHPARVAFSVARAGQKGYHHRTEINKKIYKIGQGYHKKDGKLVKSNASTDYDLSDKSINPLGGFVHYGEVKNDFIMLKGCVIGTKKRVLTLRKSLLVQTSRRALERIDLKFIDTTSKFGHGRFQTPEEKKAFMERRYSTPKVLLLMNVNTNDQKDNHRKVEWNETQSLPRANSSHSRVIRSLDVQMAQMAECKTRTAVFEISRQLVDPTNANFLINPSCIEVQRCSGCCMSSNYKCVPVRVHVRNVQIMKITPGRPKNKVELVVISVEDHVECKPGPVNSAAPRSHHIHQEAKGVAGTPQTTVRPATVSRKEESPLRASKRKNRKFKHLPSKKEQMQLLVT</sequence>
<feature type="region of interest" description="Disordered" evidence="20">
    <location>
        <begin position="532"/>
        <end position="597"/>
    </location>
</feature>
<feature type="compositionally biased region" description="Basic residues" evidence="20">
    <location>
        <begin position="574"/>
        <end position="586"/>
    </location>
</feature>
<dbReference type="Proteomes" id="UP001295444">
    <property type="component" value="Chromosome 08"/>
</dbReference>
<evidence type="ECO:0000256" key="16">
    <source>
        <dbReference type="ARBA" id="ARBA00035354"/>
    </source>
</evidence>
<organism evidence="22 23">
    <name type="scientific">Pelobates cultripes</name>
    <name type="common">Western spadefoot toad</name>
    <dbReference type="NCBI Taxonomy" id="61616"/>
    <lineage>
        <taxon>Eukaryota</taxon>
        <taxon>Metazoa</taxon>
        <taxon>Chordata</taxon>
        <taxon>Craniata</taxon>
        <taxon>Vertebrata</taxon>
        <taxon>Euteleostomi</taxon>
        <taxon>Amphibia</taxon>
        <taxon>Batrachia</taxon>
        <taxon>Anura</taxon>
        <taxon>Pelobatoidea</taxon>
        <taxon>Pelobatidae</taxon>
        <taxon>Pelobates</taxon>
    </lineage>
</organism>
<comment type="function">
    <text evidence="14">Component of the large ribosomal subunit. The ribosome is a large ribonucleoprotein complex responsible for the synthesis of proteins in the cell.</text>
</comment>
<dbReference type="EMBL" id="OW240919">
    <property type="protein sequence ID" value="CAH2312270.1"/>
    <property type="molecule type" value="Genomic_DNA"/>
</dbReference>
<evidence type="ECO:0000256" key="14">
    <source>
        <dbReference type="ARBA" id="ARBA00034092"/>
    </source>
</evidence>
<dbReference type="InterPro" id="IPR029034">
    <property type="entry name" value="Cystine-knot_cytokine"/>
</dbReference>
<dbReference type="InterPro" id="IPR019926">
    <property type="entry name" value="Ribosomal_uL3_CS"/>
</dbReference>
<evidence type="ECO:0000256" key="6">
    <source>
        <dbReference type="ARBA" id="ARBA00022499"/>
    </source>
</evidence>
<dbReference type="Pfam" id="PF00297">
    <property type="entry name" value="Ribosomal_L3"/>
    <property type="match status" value="1"/>
</dbReference>
<feature type="region of interest" description="Disordered" evidence="20">
    <location>
        <begin position="1"/>
        <end position="37"/>
    </location>
</feature>
<dbReference type="Gene3D" id="2.40.30.10">
    <property type="entry name" value="Translation factors"/>
    <property type="match status" value="1"/>
</dbReference>